<feature type="compositionally biased region" description="Polar residues" evidence="4">
    <location>
        <begin position="773"/>
        <end position="790"/>
    </location>
</feature>
<organism evidence="6 7">
    <name type="scientific">Ustilaginoidea virens</name>
    <name type="common">Rice false smut fungus</name>
    <name type="synonym">Villosiclava virens</name>
    <dbReference type="NCBI Taxonomy" id="1159556"/>
    <lineage>
        <taxon>Eukaryota</taxon>
        <taxon>Fungi</taxon>
        <taxon>Dikarya</taxon>
        <taxon>Ascomycota</taxon>
        <taxon>Pezizomycotina</taxon>
        <taxon>Sordariomycetes</taxon>
        <taxon>Hypocreomycetidae</taxon>
        <taxon>Hypocreales</taxon>
        <taxon>Clavicipitaceae</taxon>
        <taxon>Ustilaginoidea</taxon>
    </lineage>
</organism>
<gene>
    <name evidence="6" type="ORF">UV8b_01904</name>
</gene>
<dbReference type="SMART" id="SM00906">
    <property type="entry name" value="Fungal_trans"/>
    <property type="match status" value="1"/>
</dbReference>
<evidence type="ECO:0000259" key="5">
    <source>
        <dbReference type="PROSITE" id="PS50048"/>
    </source>
</evidence>
<keyword evidence="2" id="KW-0479">Metal-binding</keyword>
<name>A0A8E5HLU1_USTVR</name>
<dbReference type="PANTHER" id="PTHR31001">
    <property type="entry name" value="UNCHARACTERIZED TRANSCRIPTIONAL REGULATORY PROTEIN"/>
    <property type="match status" value="1"/>
</dbReference>
<comment type="subcellular location">
    <subcellularLocation>
        <location evidence="1">Nucleus</location>
    </subcellularLocation>
</comment>
<dbReference type="CDD" id="cd12148">
    <property type="entry name" value="fungal_TF_MHR"/>
    <property type="match status" value="1"/>
</dbReference>
<dbReference type="RefSeq" id="XP_042995336.1">
    <property type="nucleotide sequence ID" value="XM_043139402.1"/>
</dbReference>
<evidence type="ECO:0000313" key="7">
    <source>
        <dbReference type="Proteomes" id="UP000027002"/>
    </source>
</evidence>
<feature type="region of interest" description="Disordered" evidence="4">
    <location>
        <begin position="550"/>
        <end position="596"/>
    </location>
</feature>
<dbReference type="GO" id="GO:0008270">
    <property type="term" value="F:zinc ion binding"/>
    <property type="evidence" value="ECO:0007669"/>
    <property type="project" value="InterPro"/>
</dbReference>
<evidence type="ECO:0000256" key="1">
    <source>
        <dbReference type="ARBA" id="ARBA00004123"/>
    </source>
</evidence>
<dbReference type="GO" id="GO:0006351">
    <property type="term" value="P:DNA-templated transcription"/>
    <property type="evidence" value="ECO:0007669"/>
    <property type="project" value="InterPro"/>
</dbReference>
<dbReference type="OrthoDB" id="5344325at2759"/>
<dbReference type="PANTHER" id="PTHR31001:SF84">
    <property type="entry name" value="FUNGAL SPECIFIC TRANSCRIPTION FACTOR"/>
    <property type="match status" value="1"/>
</dbReference>
<dbReference type="SMART" id="SM00066">
    <property type="entry name" value="GAL4"/>
    <property type="match status" value="1"/>
</dbReference>
<dbReference type="PROSITE" id="PS50048">
    <property type="entry name" value="ZN2_CY6_FUNGAL_2"/>
    <property type="match status" value="1"/>
</dbReference>
<dbReference type="GO" id="GO:0003677">
    <property type="term" value="F:DNA binding"/>
    <property type="evidence" value="ECO:0007669"/>
    <property type="project" value="InterPro"/>
</dbReference>
<feature type="compositionally biased region" description="Low complexity" evidence="4">
    <location>
        <begin position="577"/>
        <end position="589"/>
    </location>
</feature>
<sequence>MTEVTSISVSVGDLPREAGYNRSACTECQRRKQKCNREWPCDRCQRRKIPDECRYINANPTADVPSHDSTENLKQPDDDHANRASSDANGDDASGYDALASRLYETLGIDHGANEKPAPKQDYVDAESSPQLQQMLNLLPQRQSMDILMQNFFNDINYHYYIIYPPAFLQDYHLWWDRRSQKRPLSLQYTCLLAIVCACAIQHIEPASEKAFERELGDAPDVVSDTLHAAMRELASVIPVGHYHFLNVQRLLHSCYWYKAEAKFLEAWHVLSAAILEARELGYHKEPAPGSVTDFDLEMRRRLWCILDTWDWQISSGLSRPKIIDRAGCNAKLPELTLEGHVVSPLLHMKMQSRLTRQLATRFSAPKNIIAPSEVHEYKEIIEKWVEQFPPEYSFENPDTTKDQKCPWLFAHRFYVYTMACLLILNPIRHYMVKQYTWESPGEETEIRGVGIWYSLKLMKTLRLWVDKVHNRDGRLHFIIFSIFDTAAILCTAILKDAENTIGNRQDILAAVGDAVDMLQKLNQISKTSKTSHDILERLVRRLPDFVPRKEMERQMKRPKFTARSPPLAPAPEESRSTSSSPHSSATPRGLGSLPTTAVTTTHEQAPVVTAPIPASGSISAAPLPVPLSATATPTATPTVDLTPHQSDYDNSGFAPPPLSQTGGFVAANSQVISGSLSGSDLADEYHGWTSASESAPLNMDGHGGMMSSFAAMPKPLSMDEAAAAYQQQIAEPVPEFNIENLSEAQLGELAPLWNWHSENLDFANMPPASLEPGTTNDYSQSMQNHGPLS</sequence>
<dbReference type="CDD" id="cd00067">
    <property type="entry name" value="GAL4"/>
    <property type="match status" value="1"/>
</dbReference>
<feature type="region of interest" description="Disordered" evidence="4">
    <location>
        <begin position="58"/>
        <end position="93"/>
    </location>
</feature>
<dbReference type="AlphaFoldDB" id="A0A8E5HLU1"/>
<evidence type="ECO:0000256" key="3">
    <source>
        <dbReference type="ARBA" id="ARBA00023242"/>
    </source>
</evidence>
<dbReference type="GO" id="GO:0000981">
    <property type="term" value="F:DNA-binding transcription factor activity, RNA polymerase II-specific"/>
    <property type="evidence" value="ECO:0007669"/>
    <property type="project" value="InterPro"/>
</dbReference>
<dbReference type="InterPro" id="IPR036864">
    <property type="entry name" value="Zn2-C6_fun-type_DNA-bd_sf"/>
</dbReference>
<dbReference type="Gene3D" id="4.10.240.10">
    <property type="entry name" value="Zn(2)-C6 fungal-type DNA-binding domain"/>
    <property type="match status" value="1"/>
</dbReference>
<dbReference type="InterPro" id="IPR050613">
    <property type="entry name" value="Sec_Metabolite_Reg"/>
</dbReference>
<feature type="compositionally biased region" description="Basic and acidic residues" evidence="4">
    <location>
        <begin position="65"/>
        <end position="82"/>
    </location>
</feature>
<feature type="domain" description="Zn(2)-C6 fungal-type" evidence="5">
    <location>
        <begin position="24"/>
        <end position="55"/>
    </location>
</feature>
<keyword evidence="7" id="KW-1185">Reference proteome</keyword>
<dbReference type="KEGG" id="uvi:66062682"/>
<dbReference type="GeneID" id="66062682"/>
<dbReference type="InterPro" id="IPR001138">
    <property type="entry name" value="Zn2Cys6_DnaBD"/>
</dbReference>
<proteinExistence type="predicted"/>
<protein>
    <recommendedName>
        <fullName evidence="5">Zn(2)-C6 fungal-type domain-containing protein</fullName>
    </recommendedName>
</protein>
<dbReference type="Pfam" id="PF04082">
    <property type="entry name" value="Fungal_trans"/>
    <property type="match status" value="1"/>
</dbReference>
<dbReference type="EMBL" id="CP072754">
    <property type="protein sequence ID" value="QUC17663.1"/>
    <property type="molecule type" value="Genomic_DNA"/>
</dbReference>
<evidence type="ECO:0000256" key="4">
    <source>
        <dbReference type="SAM" id="MobiDB-lite"/>
    </source>
</evidence>
<accession>A0A8E5HLU1</accession>
<dbReference type="InterPro" id="IPR007219">
    <property type="entry name" value="XnlR_reg_dom"/>
</dbReference>
<evidence type="ECO:0000256" key="2">
    <source>
        <dbReference type="ARBA" id="ARBA00022723"/>
    </source>
</evidence>
<dbReference type="GO" id="GO:0005634">
    <property type="term" value="C:nucleus"/>
    <property type="evidence" value="ECO:0007669"/>
    <property type="project" value="UniProtKB-SubCell"/>
</dbReference>
<feature type="region of interest" description="Disordered" evidence="4">
    <location>
        <begin position="767"/>
        <end position="790"/>
    </location>
</feature>
<evidence type="ECO:0000313" key="6">
    <source>
        <dbReference type="EMBL" id="QUC17663.1"/>
    </source>
</evidence>
<dbReference type="Proteomes" id="UP000027002">
    <property type="component" value="Chromosome 2"/>
</dbReference>
<reference evidence="6" key="1">
    <citation type="submission" date="2020-03" db="EMBL/GenBank/DDBJ databases">
        <title>A mixture of massive structural variations and highly conserved coding sequences in Ustilaginoidea virens genome.</title>
        <authorList>
            <person name="Zhang K."/>
            <person name="Zhao Z."/>
            <person name="Zhang Z."/>
            <person name="Li Y."/>
            <person name="Hsiang T."/>
            <person name="Sun W."/>
        </authorList>
    </citation>
    <scope>NUCLEOTIDE SEQUENCE</scope>
    <source>
        <strain evidence="6">UV-8b</strain>
    </source>
</reference>
<keyword evidence="3" id="KW-0539">Nucleus</keyword>
<dbReference type="Pfam" id="PF00172">
    <property type="entry name" value="Zn_clus"/>
    <property type="match status" value="1"/>
</dbReference>
<dbReference type="SUPFAM" id="SSF57701">
    <property type="entry name" value="Zn2/Cys6 DNA-binding domain"/>
    <property type="match status" value="1"/>
</dbReference>